<accession>A0A0L0JRC7</accession>
<proteinExistence type="inferred from homology"/>
<evidence type="ECO:0000313" key="8">
    <source>
        <dbReference type="Proteomes" id="UP001272987"/>
    </source>
</evidence>
<reference evidence="5 8" key="3">
    <citation type="journal article" date="2023" name="Microb. Genom.">
        <title>Mesoterricola silvestris gen. nov., sp. nov., Mesoterricola sediminis sp. nov., Geothrix oryzae sp. nov., Geothrix edaphica sp. nov., Geothrix rubra sp. nov., and Geothrix limicola sp. nov., six novel members of Acidobacteriota isolated from soils.</title>
        <authorList>
            <person name="Weisberg A.J."/>
            <person name="Pearce E."/>
            <person name="Kramer C.G."/>
            <person name="Chang J.H."/>
            <person name="Clarke C.R."/>
        </authorList>
    </citation>
    <scope>NUCLEOTIDE SEQUENCE</scope>
    <source>
        <strain evidence="6 8">NB05-1H</strain>
        <strain evidence="5">NRRL_B-16521</strain>
    </source>
</reference>
<dbReference type="Gene3D" id="3.40.50.720">
    <property type="entry name" value="NAD(P)-binding Rossmann-like Domain"/>
    <property type="match status" value="1"/>
</dbReference>
<keyword evidence="2" id="KW-0560">Oxidoreductase</keyword>
<dbReference type="PRINTS" id="PR00081">
    <property type="entry name" value="GDHRDH"/>
</dbReference>
<dbReference type="PROSITE" id="PS00061">
    <property type="entry name" value="ADH_SHORT"/>
    <property type="match status" value="1"/>
</dbReference>
<dbReference type="Pfam" id="PF00106">
    <property type="entry name" value="adh_short"/>
    <property type="match status" value="1"/>
</dbReference>
<dbReference type="GO" id="GO:0016491">
    <property type="term" value="F:oxidoreductase activity"/>
    <property type="evidence" value="ECO:0007669"/>
    <property type="project" value="UniProtKB-KW"/>
</dbReference>
<protein>
    <submittedName>
        <fullName evidence="4 5">Oxidoreductase</fullName>
    </submittedName>
</protein>
<evidence type="ECO:0000256" key="2">
    <source>
        <dbReference type="ARBA" id="ARBA00023002"/>
    </source>
</evidence>
<dbReference type="InterPro" id="IPR002347">
    <property type="entry name" value="SDR_fam"/>
</dbReference>
<dbReference type="EMBL" id="JARAWP010000018">
    <property type="protein sequence ID" value="MDX3021918.1"/>
    <property type="molecule type" value="Genomic_DNA"/>
</dbReference>
<dbReference type="Proteomes" id="UP001272987">
    <property type="component" value="Unassembled WGS sequence"/>
</dbReference>
<dbReference type="CDD" id="cd05233">
    <property type="entry name" value="SDR_c"/>
    <property type="match status" value="1"/>
</dbReference>
<dbReference type="FunFam" id="3.40.50.720:FF:000084">
    <property type="entry name" value="Short-chain dehydrogenase reductase"/>
    <property type="match status" value="1"/>
</dbReference>
<dbReference type="InterPro" id="IPR020904">
    <property type="entry name" value="Sc_DH/Rdtase_CS"/>
</dbReference>
<dbReference type="EMBL" id="JPPY01000192">
    <property type="protein sequence ID" value="KND28098.1"/>
    <property type="molecule type" value="Genomic_DNA"/>
</dbReference>
<dbReference type="OrthoDB" id="9787298at2"/>
<evidence type="ECO:0000313" key="6">
    <source>
        <dbReference type="EMBL" id="MDX3021918.1"/>
    </source>
</evidence>
<dbReference type="GO" id="GO:0032787">
    <property type="term" value="P:monocarboxylic acid metabolic process"/>
    <property type="evidence" value="ECO:0007669"/>
    <property type="project" value="UniProtKB-ARBA"/>
</dbReference>
<dbReference type="Proteomes" id="UP000037151">
    <property type="component" value="Unassembled WGS sequence"/>
</dbReference>
<evidence type="ECO:0000313" key="5">
    <source>
        <dbReference type="EMBL" id="MDX2964696.1"/>
    </source>
</evidence>
<dbReference type="GeneID" id="69813842"/>
<dbReference type="RefSeq" id="WP_010360354.1">
    <property type="nucleotide sequence ID" value="NZ_BCML01000001.1"/>
</dbReference>
<dbReference type="AlphaFoldDB" id="A0A0L0JRC7"/>
<dbReference type="PRINTS" id="PR00080">
    <property type="entry name" value="SDRFAMILY"/>
</dbReference>
<organism evidence="4 7">
    <name type="scientific">Streptomyces acidiscabies</name>
    <dbReference type="NCBI Taxonomy" id="42234"/>
    <lineage>
        <taxon>Bacteria</taxon>
        <taxon>Bacillati</taxon>
        <taxon>Actinomycetota</taxon>
        <taxon>Actinomycetes</taxon>
        <taxon>Kitasatosporales</taxon>
        <taxon>Streptomycetaceae</taxon>
        <taxon>Streptomyces</taxon>
    </lineage>
</organism>
<dbReference type="InterPro" id="IPR050259">
    <property type="entry name" value="SDR"/>
</dbReference>
<dbReference type="EMBL" id="JARAWC010000033">
    <property type="protein sequence ID" value="MDX2964696.1"/>
    <property type="molecule type" value="Genomic_DNA"/>
</dbReference>
<comment type="similarity">
    <text evidence="1 3">Belongs to the short-chain dehydrogenases/reductases (SDR) family.</text>
</comment>
<sequence length="257" mass="26566">MELTGQTALVTGGTRGIGLAIAHRLLAAGAQVVISGRDEETGRKALAQLDAGDDAVLCAGDATSRADAERAVDTVMERFGRLDVVVNNVGGASEFATVSEISDEVWHRTLSLNLDPALYTTRRALGPMLRQRSGRIVNIASMEGRDPDPGLCAYATAKHALIGFTRVLAKEVAAHGITANCVCPGAVLTDWVREKGPVAAEVLGTDYDGLIGHFTGRTLTGRLTLPDEVAAAVLWLASPAGAGVTAASIPVDGGATL</sequence>
<reference evidence="4" key="1">
    <citation type="submission" date="2014-07" db="EMBL/GenBank/DDBJ databases">
        <title>A systematic study of Ichneumonosoma Meijere, Pelmatops Enderlein, Pseudopelmatops Shiraki and Soita Walker (Diptera: Tephritidae).</title>
        <authorList>
            <person name="Chen X.-L."/>
            <person name="Norrbom A."/>
            <person name="Zhu C.-D."/>
        </authorList>
    </citation>
    <scope>NUCLEOTIDE SEQUENCE</scope>
    <source>
        <strain evidence="4">NCPPB 4445</strain>
    </source>
</reference>
<dbReference type="PANTHER" id="PTHR42879:SF2">
    <property type="entry name" value="3-OXOACYL-[ACYL-CARRIER-PROTEIN] REDUCTASE FABG"/>
    <property type="match status" value="1"/>
</dbReference>
<dbReference type="SUPFAM" id="SSF51735">
    <property type="entry name" value="NAD(P)-binding Rossmann-fold domains"/>
    <property type="match status" value="1"/>
</dbReference>
<dbReference type="PANTHER" id="PTHR42879">
    <property type="entry name" value="3-OXOACYL-(ACYL-CARRIER-PROTEIN) REDUCTASE"/>
    <property type="match status" value="1"/>
</dbReference>
<dbReference type="Proteomes" id="UP001282288">
    <property type="component" value="Unassembled WGS sequence"/>
</dbReference>
<reference evidence="7" key="2">
    <citation type="submission" date="2014-07" db="EMBL/GenBank/DDBJ databases">
        <title>Genome sequencing of plant-pathogenic Streptomyces species.</title>
        <authorList>
            <person name="Harrison J."/>
            <person name="Sapp M."/>
            <person name="Thwaites R."/>
            <person name="Studholme D.J."/>
        </authorList>
    </citation>
    <scope>NUCLEOTIDE SEQUENCE [LARGE SCALE GENOMIC DNA]</scope>
    <source>
        <strain evidence="7">NCPPB 4445</strain>
    </source>
</reference>
<name>A0A0L0JRC7_9ACTN</name>
<comment type="caution">
    <text evidence="4">The sequence shown here is derived from an EMBL/GenBank/DDBJ whole genome shotgun (WGS) entry which is preliminary data.</text>
</comment>
<evidence type="ECO:0000256" key="3">
    <source>
        <dbReference type="RuleBase" id="RU000363"/>
    </source>
</evidence>
<gene>
    <name evidence="4" type="ORF">IQ63_34465</name>
    <name evidence="5" type="ORF">PV399_33985</name>
    <name evidence="6" type="ORF">PV666_29100</name>
</gene>
<dbReference type="InterPro" id="IPR036291">
    <property type="entry name" value="NAD(P)-bd_dom_sf"/>
</dbReference>
<dbReference type="PATRIC" id="fig|42234.21.peg.7103"/>
<keyword evidence="8" id="KW-1185">Reference proteome</keyword>
<evidence type="ECO:0000256" key="1">
    <source>
        <dbReference type="ARBA" id="ARBA00006484"/>
    </source>
</evidence>
<evidence type="ECO:0000313" key="7">
    <source>
        <dbReference type="Proteomes" id="UP000037151"/>
    </source>
</evidence>
<evidence type="ECO:0000313" key="4">
    <source>
        <dbReference type="EMBL" id="KND28098.1"/>
    </source>
</evidence>